<sequence length="185" mass="20765">MLREFFKRHQKVDIGTQTVTLARLESAPTVMIHPTSITPTTKDDEHYNFPPPPEKEKPTILYSDKFCELTQVSLKIFHFPEHPNGATGDKQIPIGDIKKVYYQDHLSCWCCCSAAIIAYNQKTLWASENNHFLFSCCSALPSETNIAINIGQEINYGFTVIDGPVFTLALKNVLDSNVGFVEGIP</sequence>
<dbReference type="AlphaFoldDB" id="A0A914QRR5"/>
<evidence type="ECO:0000313" key="2">
    <source>
        <dbReference type="WBParaSite" id="PDA_v2.g6600.t1"/>
    </source>
</evidence>
<organism evidence="1 2">
    <name type="scientific">Panagrolaimus davidi</name>
    <dbReference type="NCBI Taxonomy" id="227884"/>
    <lineage>
        <taxon>Eukaryota</taxon>
        <taxon>Metazoa</taxon>
        <taxon>Ecdysozoa</taxon>
        <taxon>Nematoda</taxon>
        <taxon>Chromadorea</taxon>
        <taxon>Rhabditida</taxon>
        <taxon>Tylenchina</taxon>
        <taxon>Panagrolaimomorpha</taxon>
        <taxon>Panagrolaimoidea</taxon>
        <taxon>Panagrolaimidae</taxon>
        <taxon>Panagrolaimus</taxon>
    </lineage>
</organism>
<reference evidence="2" key="1">
    <citation type="submission" date="2022-11" db="UniProtKB">
        <authorList>
            <consortium name="WormBaseParasite"/>
        </authorList>
    </citation>
    <scope>IDENTIFICATION</scope>
</reference>
<accession>A0A914QRR5</accession>
<keyword evidence="1" id="KW-1185">Reference proteome</keyword>
<evidence type="ECO:0000313" key="1">
    <source>
        <dbReference type="Proteomes" id="UP000887578"/>
    </source>
</evidence>
<dbReference type="Proteomes" id="UP000887578">
    <property type="component" value="Unplaced"/>
</dbReference>
<protein>
    <submittedName>
        <fullName evidence="2">Uncharacterized protein</fullName>
    </submittedName>
</protein>
<dbReference type="PANTHER" id="PTHR35373">
    <property type="entry name" value="PROTEIN CBG16894"/>
    <property type="match status" value="1"/>
</dbReference>
<dbReference type="WBParaSite" id="PDA_v2.g6600.t1">
    <property type="protein sequence ID" value="PDA_v2.g6600.t1"/>
    <property type="gene ID" value="PDA_v2.g6600"/>
</dbReference>
<proteinExistence type="predicted"/>
<name>A0A914QRR5_9BILA</name>